<evidence type="ECO:0000313" key="2">
    <source>
        <dbReference type="EMBL" id="KUG14276.1"/>
    </source>
</evidence>
<feature type="domain" description="DUF4440" evidence="1">
    <location>
        <begin position="15"/>
        <end position="120"/>
    </location>
</feature>
<accession>A0A0W8F059</accession>
<dbReference type="InterPro" id="IPR027843">
    <property type="entry name" value="DUF4440"/>
</dbReference>
<evidence type="ECO:0000259" key="1">
    <source>
        <dbReference type="Pfam" id="PF14534"/>
    </source>
</evidence>
<comment type="caution">
    <text evidence="2">The sequence shown here is derived from an EMBL/GenBank/DDBJ whole genome shotgun (WGS) entry which is preliminary data.</text>
</comment>
<organism evidence="2">
    <name type="scientific">hydrocarbon metagenome</name>
    <dbReference type="NCBI Taxonomy" id="938273"/>
    <lineage>
        <taxon>unclassified sequences</taxon>
        <taxon>metagenomes</taxon>
        <taxon>ecological metagenomes</taxon>
    </lineage>
</organism>
<reference evidence="2" key="1">
    <citation type="journal article" date="2015" name="Proc. Natl. Acad. Sci. U.S.A.">
        <title>Networks of energetic and metabolic interactions define dynamics in microbial communities.</title>
        <authorList>
            <person name="Embree M."/>
            <person name="Liu J.K."/>
            <person name="Al-Bassam M.M."/>
            <person name="Zengler K."/>
        </authorList>
    </citation>
    <scope>NUCLEOTIDE SEQUENCE</scope>
</reference>
<dbReference type="AlphaFoldDB" id="A0A0W8F059"/>
<name>A0A0W8F059_9ZZZZ</name>
<sequence length="130" mass="14534">MASPTDDPGQLARILLAHEKARARAWTEKNIPALEVLLAPDFVEINALGRFSKKEVLVSLVPAVTLHEFIIADPQLVVASPDAAIFTYRCIEDMTARGERITGTFYVAAHYTRRGNKWLLLVWQITPFTS</sequence>
<gene>
    <name evidence="2" type="ORF">ASZ90_016090</name>
</gene>
<proteinExistence type="predicted"/>
<dbReference type="InterPro" id="IPR032710">
    <property type="entry name" value="NTF2-like_dom_sf"/>
</dbReference>
<dbReference type="EMBL" id="LNQE01001679">
    <property type="protein sequence ID" value="KUG14276.1"/>
    <property type="molecule type" value="Genomic_DNA"/>
</dbReference>
<protein>
    <recommendedName>
        <fullName evidence="1">DUF4440 domain-containing protein</fullName>
    </recommendedName>
</protein>
<dbReference type="Pfam" id="PF14534">
    <property type="entry name" value="DUF4440"/>
    <property type="match status" value="1"/>
</dbReference>
<dbReference type="SUPFAM" id="SSF54427">
    <property type="entry name" value="NTF2-like"/>
    <property type="match status" value="1"/>
</dbReference>
<dbReference type="Gene3D" id="3.10.450.50">
    <property type="match status" value="1"/>
</dbReference>